<sequence length="442" mass="46570">MCASSIADTDRSSADYAEADGLCTFIDAATSPFHACVESAARLEAAGFAAVEETARWPREPGRYYMVRGGSLVAWSTENAAGPTTAFRIVGAHTDSPNLRIKPHPDTARAGWQVLAAEPYGGPLLNSWLDRDLGLSGRVSVRTPGGAEERLLKIDRPILRVPQLAIHLDREVRETGVKLNPQQHVFPVWGVGASTGDFTDFVAEELKVESGDVLAWELMTHDLAPSARIGRDGDLVSAPRLDNLGTTYAGVRALLRAVEAPAAEPLVPVLVLFDHEEVGSVSERGAASNLLPAVLERIVLAAGGDREDLLRALAGSICASGDMAHATHPNYAERHEPHHQIAVNGGPVLKINVNLRYATDARGTGAFVQACDQAEVPLQRFVNRADLPCGSTVGPITAAGVGVTTADVGAPQLAMHSARELCGAADPGMYVAALAAFLAPAA</sequence>
<keyword evidence="9 10" id="KW-0482">Metalloprotease</keyword>
<evidence type="ECO:0000313" key="14">
    <source>
        <dbReference type="Proteomes" id="UP000638648"/>
    </source>
</evidence>
<evidence type="ECO:0000256" key="12">
    <source>
        <dbReference type="RuleBase" id="RU004387"/>
    </source>
</evidence>
<dbReference type="CDD" id="cd05658">
    <property type="entry name" value="M18_DAP"/>
    <property type="match status" value="1"/>
</dbReference>
<dbReference type="AlphaFoldDB" id="A0A927N5N6"/>
<dbReference type="GO" id="GO:0005737">
    <property type="term" value="C:cytoplasm"/>
    <property type="evidence" value="ECO:0007669"/>
    <property type="project" value="UniProtKB-ARBA"/>
</dbReference>
<dbReference type="RefSeq" id="WP_192754050.1">
    <property type="nucleotide sequence ID" value="NZ_BAABJL010000095.1"/>
</dbReference>
<dbReference type="GO" id="GO:0004177">
    <property type="term" value="F:aminopeptidase activity"/>
    <property type="evidence" value="ECO:0007669"/>
    <property type="project" value="UniProtKB-UniRule"/>
</dbReference>
<dbReference type="HAMAP" id="MF_00467">
    <property type="entry name" value="Aminopeptidase_M18_2"/>
    <property type="match status" value="1"/>
</dbReference>
<keyword evidence="7 10" id="KW-0378">Hydrolase</keyword>
<dbReference type="EC" id="3.4.11.-" evidence="10"/>
<gene>
    <name evidence="10" type="primary">apeB</name>
    <name evidence="13" type="ORF">HEB94_007571</name>
</gene>
<dbReference type="PANTHER" id="PTHR28570">
    <property type="entry name" value="ASPARTYL AMINOPEPTIDASE"/>
    <property type="match status" value="1"/>
</dbReference>
<evidence type="ECO:0000256" key="11">
    <source>
        <dbReference type="RuleBase" id="RU004386"/>
    </source>
</evidence>
<comment type="caution">
    <text evidence="13">The sequence shown here is derived from an EMBL/GenBank/DDBJ whole genome shotgun (WGS) entry which is preliminary data.</text>
</comment>
<dbReference type="Pfam" id="PF02127">
    <property type="entry name" value="Peptidase_M18"/>
    <property type="match status" value="1"/>
</dbReference>
<dbReference type="EMBL" id="JADBEM010000001">
    <property type="protein sequence ID" value="MBE1610723.1"/>
    <property type="molecule type" value="Genomic_DNA"/>
</dbReference>
<comment type="cofactor">
    <cofactor evidence="1 10 12">
        <name>Zn(2+)</name>
        <dbReference type="ChEBI" id="CHEBI:29105"/>
    </cofactor>
</comment>
<feature type="binding site" evidence="10">
    <location>
        <position position="416"/>
    </location>
    <ligand>
        <name>Zn(2+)</name>
        <dbReference type="ChEBI" id="CHEBI:29105"/>
    </ligand>
</feature>
<protein>
    <recommendedName>
        <fullName evidence="3 10">Probable M18 family aminopeptidase 2</fullName>
        <ecNumber evidence="10">3.4.11.-</ecNumber>
    </recommendedName>
</protein>
<evidence type="ECO:0000256" key="1">
    <source>
        <dbReference type="ARBA" id="ARBA00001947"/>
    </source>
</evidence>
<keyword evidence="5 10" id="KW-0645">Protease</keyword>
<accession>A0A927N5N6</accession>
<dbReference type="InterPro" id="IPR001948">
    <property type="entry name" value="Peptidase_M18"/>
</dbReference>
<reference evidence="13" key="1">
    <citation type="submission" date="2020-10" db="EMBL/GenBank/DDBJ databases">
        <title>Sequencing the genomes of 1000 actinobacteria strains.</title>
        <authorList>
            <person name="Klenk H.-P."/>
        </authorList>
    </citation>
    <scope>NUCLEOTIDE SEQUENCE</scope>
    <source>
        <strain evidence="13">DSM 45354</strain>
    </source>
</reference>
<dbReference type="InterPro" id="IPR022984">
    <property type="entry name" value="M18_aminopeptidase_2"/>
</dbReference>
<keyword evidence="6 10" id="KW-0479">Metal-binding</keyword>
<dbReference type="SUPFAM" id="SSF53187">
    <property type="entry name" value="Zn-dependent exopeptidases"/>
    <property type="match status" value="1"/>
</dbReference>
<evidence type="ECO:0000256" key="2">
    <source>
        <dbReference type="ARBA" id="ARBA00008290"/>
    </source>
</evidence>
<evidence type="ECO:0000256" key="6">
    <source>
        <dbReference type="ARBA" id="ARBA00022723"/>
    </source>
</evidence>
<feature type="binding site" evidence="10">
    <location>
        <position position="93"/>
    </location>
    <ligand>
        <name>Zn(2+)</name>
        <dbReference type="ChEBI" id="CHEBI:29105"/>
    </ligand>
</feature>
<dbReference type="NCBIfam" id="NF002759">
    <property type="entry name" value="PRK02813.1"/>
    <property type="match status" value="1"/>
</dbReference>
<dbReference type="Proteomes" id="UP000638648">
    <property type="component" value="Unassembled WGS sequence"/>
</dbReference>
<evidence type="ECO:0000256" key="5">
    <source>
        <dbReference type="ARBA" id="ARBA00022670"/>
    </source>
</evidence>
<evidence type="ECO:0000256" key="10">
    <source>
        <dbReference type="HAMAP-Rule" id="MF_00467"/>
    </source>
</evidence>
<name>A0A927N5N6_9ACTN</name>
<evidence type="ECO:0000256" key="8">
    <source>
        <dbReference type="ARBA" id="ARBA00022833"/>
    </source>
</evidence>
<feature type="binding site" evidence="10">
    <location>
        <position position="167"/>
    </location>
    <ligand>
        <name>Zn(2+)</name>
        <dbReference type="ChEBI" id="CHEBI:29105"/>
    </ligand>
</feature>
<evidence type="ECO:0000313" key="13">
    <source>
        <dbReference type="EMBL" id="MBE1610723.1"/>
    </source>
</evidence>
<dbReference type="PANTHER" id="PTHR28570:SF3">
    <property type="entry name" value="ASPARTYL AMINOPEPTIDASE"/>
    <property type="match status" value="1"/>
</dbReference>
<dbReference type="GO" id="GO:0008237">
    <property type="term" value="F:metallopeptidase activity"/>
    <property type="evidence" value="ECO:0007669"/>
    <property type="project" value="UniProtKB-UniRule"/>
</dbReference>
<proteinExistence type="inferred from homology"/>
<dbReference type="InterPro" id="IPR023358">
    <property type="entry name" value="Peptidase_M18_dom2"/>
</dbReference>
<dbReference type="GO" id="GO:0008270">
    <property type="term" value="F:zinc ion binding"/>
    <property type="evidence" value="ECO:0007669"/>
    <property type="project" value="UniProtKB-UniRule"/>
</dbReference>
<evidence type="ECO:0000256" key="4">
    <source>
        <dbReference type="ARBA" id="ARBA00022438"/>
    </source>
</evidence>
<dbReference type="Gene3D" id="3.40.630.10">
    <property type="entry name" value="Zn peptidases"/>
    <property type="match status" value="1"/>
</dbReference>
<evidence type="ECO:0000256" key="7">
    <source>
        <dbReference type="ARBA" id="ARBA00022801"/>
    </source>
</evidence>
<organism evidence="13 14">
    <name type="scientific">Actinopolymorpha pittospori</name>
    <dbReference type="NCBI Taxonomy" id="648752"/>
    <lineage>
        <taxon>Bacteria</taxon>
        <taxon>Bacillati</taxon>
        <taxon>Actinomycetota</taxon>
        <taxon>Actinomycetes</taxon>
        <taxon>Propionibacteriales</taxon>
        <taxon>Actinopolymorphaceae</taxon>
        <taxon>Actinopolymorpha</taxon>
    </lineage>
</organism>
<keyword evidence="14" id="KW-1185">Reference proteome</keyword>
<dbReference type="SUPFAM" id="SSF101821">
    <property type="entry name" value="Aminopeptidase/glucanase lid domain"/>
    <property type="match status" value="1"/>
</dbReference>
<dbReference type="Gene3D" id="2.30.250.10">
    <property type="entry name" value="Aminopeptidase i, Domain 2"/>
    <property type="match status" value="1"/>
</dbReference>
<keyword evidence="8 10" id="KW-0862">Zinc</keyword>
<evidence type="ECO:0000256" key="9">
    <source>
        <dbReference type="ARBA" id="ARBA00023049"/>
    </source>
</evidence>
<dbReference type="PRINTS" id="PR00932">
    <property type="entry name" value="AMINO1PTASE"/>
</dbReference>
<evidence type="ECO:0000256" key="3">
    <source>
        <dbReference type="ARBA" id="ARBA00014897"/>
    </source>
</evidence>
<comment type="similarity">
    <text evidence="2 10 11">Belongs to the peptidase M18 family.</text>
</comment>
<keyword evidence="4 10" id="KW-0031">Aminopeptidase</keyword>
<dbReference type="GO" id="GO:0006508">
    <property type="term" value="P:proteolysis"/>
    <property type="evidence" value="ECO:0007669"/>
    <property type="project" value="UniProtKB-UniRule"/>
</dbReference>